<name>K1TGS5_9ZZZZ</name>
<comment type="similarity">
    <text evidence="9">Belongs to the peroxiredoxin family. BCP/PrxQ subfamily.</text>
</comment>
<evidence type="ECO:0000256" key="9">
    <source>
        <dbReference type="ARBA" id="ARBA00038489"/>
    </source>
</evidence>
<dbReference type="PANTHER" id="PTHR42801:SF4">
    <property type="entry name" value="AHPC_TSA FAMILY PROTEIN"/>
    <property type="match status" value="1"/>
</dbReference>
<evidence type="ECO:0000256" key="6">
    <source>
        <dbReference type="ARBA" id="ARBA00023157"/>
    </source>
</evidence>
<gene>
    <name evidence="13" type="ORF">LEA_10276</name>
</gene>
<dbReference type="CDD" id="cd03017">
    <property type="entry name" value="PRX_BCP"/>
    <property type="match status" value="1"/>
</dbReference>
<feature type="region of interest" description="Disordered" evidence="11">
    <location>
        <begin position="1"/>
        <end position="22"/>
    </location>
</feature>
<keyword evidence="6" id="KW-1015">Disulfide bond</keyword>
<comment type="caution">
    <text evidence="13">The sequence shown here is derived from an EMBL/GenBank/DDBJ whole genome shotgun (WGS) entry which is preliminary data.</text>
</comment>
<dbReference type="InterPro" id="IPR000866">
    <property type="entry name" value="AhpC/TSA"/>
</dbReference>
<organism evidence="13">
    <name type="scientific">human gut metagenome</name>
    <dbReference type="NCBI Taxonomy" id="408170"/>
    <lineage>
        <taxon>unclassified sequences</taxon>
        <taxon>metagenomes</taxon>
        <taxon>organismal metagenomes</taxon>
    </lineage>
</organism>
<dbReference type="NCBIfam" id="NF006960">
    <property type="entry name" value="PRK09437.1"/>
    <property type="match status" value="1"/>
</dbReference>
<dbReference type="GO" id="GO:0045454">
    <property type="term" value="P:cell redox homeostasis"/>
    <property type="evidence" value="ECO:0007669"/>
    <property type="project" value="TreeGrafter"/>
</dbReference>
<dbReference type="InterPro" id="IPR050924">
    <property type="entry name" value="Peroxiredoxin_BCP/PrxQ"/>
</dbReference>
<evidence type="ECO:0000256" key="11">
    <source>
        <dbReference type="SAM" id="MobiDB-lite"/>
    </source>
</evidence>
<dbReference type="SUPFAM" id="SSF52833">
    <property type="entry name" value="Thioredoxin-like"/>
    <property type="match status" value="1"/>
</dbReference>
<dbReference type="EMBL" id="AJWY01006910">
    <property type="protein sequence ID" value="EKC65530.1"/>
    <property type="molecule type" value="Genomic_DNA"/>
</dbReference>
<dbReference type="PROSITE" id="PS51352">
    <property type="entry name" value="THIOREDOXIN_2"/>
    <property type="match status" value="1"/>
</dbReference>
<feature type="compositionally biased region" description="Basic residues" evidence="11">
    <location>
        <begin position="172"/>
        <end position="184"/>
    </location>
</feature>
<keyword evidence="7" id="KW-0676">Redox-active center</keyword>
<dbReference type="InterPro" id="IPR013766">
    <property type="entry name" value="Thioredoxin_domain"/>
</dbReference>
<dbReference type="Gene3D" id="3.40.30.10">
    <property type="entry name" value="Glutaredoxin"/>
    <property type="match status" value="1"/>
</dbReference>
<evidence type="ECO:0000313" key="13">
    <source>
        <dbReference type="EMBL" id="EKC65530.1"/>
    </source>
</evidence>
<dbReference type="GO" id="GO:0008379">
    <property type="term" value="F:thioredoxin peroxidase activity"/>
    <property type="evidence" value="ECO:0007669"/>
    <property type="project" value="TreeGrafter"/>
</dbReference>
<protein>
    <recommendedName>
        <fullName evidence="2">thioredoxin-dependent peroxiredoxin</fullName>
        <ecNumber evidence="2">1.11.1.24</ecNumber>
    </recommendedName>
    <alternativeName>
        <fullName evidence="8">Thioredoxin peroxidase</fullName>
    </alternativeName>
</protein>
<keyword evidence="3" id="KW-0575">Peroxidase</keyword>
<dbReference type="GO" id="GO:0034599">
    <property type="term" value="P:cellular response to oxidative stress"/>
    <property type="evidence" value="ECO:0007669"/>
    <property type="project" value="TreeGrafter"/>
</dbReference>
<evidence type="ECO:0000256" key="5">
    <source>
        <dbReference type="ARBA" id="ARBA00023002"/>
    </source>
</evidence>
<evidence type="ECO:0000256" key="8">
    <source>
        <dbReference type="ARBA" id="ARBA00032824"/>
    </source>
</evidence>
<dbReference type="PANTHER" id="PTHR42801">
    <property type="entry name" value="THIOREDOXIN-DEPENDENT PEROXIDE REDUCTASE"/>
    <property type="match status" value="1"/>
</dbReference>
<comment type="catalytic activity">
    <reaction evidence="10">
        <text>a hydroperoxide + [thioredoxin]-dithiol = an alcohol + [thioredoxin]-disulfide + H2O</text>
        <dbReference type="Rhea" id="RHEA:62620"/>
        <dbReference type="Rhea" id="RHEA-COMP:10698"/>
        <dbReference type="Rhea" id="RHEA-COMP:10700"/>
        <dbReference type="ChEBI" id="CHEBI:15377"/>
        <dbReference type="ChEBI" id="CHEBI:29950"/>
        <dbReference type="ChEBI" id="CHEBI:30879"/>
        <dbReference type="ChEBI" id="CHEBI:35924"/>
        <dbReference type="ChEBI" id="CHEBI:50058"/>
        <dbReference type="EC" id="1.11.1.24"/>
    </reaction>
</comment>
<keyword evidence="4" id="KW-0049">Antioxidant</keyword>
<feature type="compositionally biased region" description="Basic and acidic residues" evidence="11">
    <location>
        <begin position="1"/>
        <end position="12"/>
    </location>
</feature>
<feature type="region of interest" description="Disordered" evidence="11">
    <location>
        <begin position="143"/>
        <end position="184"/>
    </location>
</feature>
<accession>K1TGS5</accession>
<evidence type="ECO:0000256" key="10">
    <source>
        <dbReference type="ARBA" id="ARBA00049091"/>
    </source>
</evidence>
<sequence length="184" mass="20727">MTHLQEGDKAPDFRSTTQDGEPLTLADLAGQRTILYFYPKDNTSGCTLEAQSLRDGREELARRGFRIVGVSPDSERSHRNFCDKHALNFTLLADTDHSVCEAYGVWAEKSMYGRKYMGVLRTTFVIDAEGRIEKIFTKVDTKNHYRQTSAPTTGRRGDHETRGADHPDRRHVGSSRRHGGSAPE</sequence>
<comment type="subunit">
    <text evidence="1">Monomer.</text>
</comment>
<evidence type="ECO:0000256" key="7">
    <source>
        <dbReference type="ARBA" id="ARBA00023284"/>
    </source>
</evidence>
<feature type="domain" description="Thioredoxin" evidence="12">
    <location>
        <begin position="4"/>
        <end position="162"/>
    </location>
</feature>
<reference evidence="13" key="1">
    <citation type="journal article" date="2013" name="Environ. Microbiol.">
        <title>Microbiota from the distal guts of lean and obese adolescents exhibit partial functional redundancy besides clear differences in community structure.</title>
        <authorList>
            <person name="Ferrer M."/>
            <person name="Ruiz A."/>
            <person name="Lanza F."/>
            <person name="Haange S.B."/>
            <person name="Oberbach A."/>
            <person name="Till H."/>
            <person name="Bargiela R."/>
            <person name="Campoy C."/>
            <person name="Segura M.T."/>
            <person name="Richter M."/>
            <person name="von Bergen M."/>
            <person name="Seifert J."/>
            <person name="Suarez A."/>
        </authorList>
    </citation>
    <scope>NUCLEOTIDE SEQUENCE</scope>
</reference>
<evidence type="ECO:0000256" key="1">
    <source>
        <dbReference type="ARBA" id="ARBA00011245"/>
    </source>
</evidence>
<dbReference type="GO" id="GO:0005737">
    <property type="term" value="C:cytoplasm"/>
    <property type="evidence" value="ECO:0007669"/>
    <property type="project" value="TreeGrafter"/>
</dbReference>
<feature type="compositionally biased region" description="Basic and acidic residues" evidence="11">
    <location>
        <begin position="155"/>
        <end position="171"/>
    </location>
</feature>
<evidence type="ECO:0000256" key="4">
    <source>
        <dbReference type="ARBA" id="ARBA00022862"/>
    </source>
</evidence>
<evidence type="ECO:0000256" key="3">
    <source>
        <dbReference type="ARBA" id="ARBA00022559"/>
    </source>
</evidence>
<dbReference type="FunFam" id="3.40.30.10:FF:000007">
    <property type="entry name" value="Thioredoxin-dependent thiol peroxidase"/>
    <property type="match status" value="1"/>
</dbReference>
<keyword evidence="5" id="KW-0560">Oxidoreductase</keyword>
<dbReference type="Pfam" id="PF00578">
    <property type="entry name" value="AhpC-TSA"/>
    <property type="match status" value="1"/>
</dbReference>
<dbReference type="EC" id="1.11.1.24" evidence="2"/>
<proteinExistence type="inferred from homology"/>
<evidence type="ECO:0000256" key="2">
    <source>
        <dbReference type="ARBA" id="ARBA00013017"/>
    </source>
</evidence>
<dbReference type="AlphaFoldDB" id="K1TGS5"/>
<evidence type="ECO:0000259" key="12">
    <source>
        <dbReference type="PROSITE" id="PS51352"/>
    </source>
</evidence>
<dbReference type="InterPro" id="IPR036249">
    <property type="entry name" value="Thioredoxin-like_sf"/>
</dbReference>